<evidence type="ECO:0000313" key="1">
    <source>
        <dbReference type="EMBL" id="KAL0294101.1"/>
    </source>
</evidence>
<dbReference type="EMBL" id="JACGWJ010000224">
    <property type="protein sequence ID" value="KAL0294101.1"/>
    <property type="molecule type" value="Genomic_DNA"/>
</dbReference>
<accession>A0AAW2JK92</accession>
<proteinExistence type="predicted"/>
<dbReference type="AlphaFoldDB" id="A0AAW2JK92"/>
<protein>
    <submittedName>
        <fullName evidence="1">Uncharacterized protein</fullName>
    </submittedName>
</protein>
<gene>
    <name evidence="1" type="ORF">Sradi_6902500</name>
</gene>
<sequence>MDQLGITDEFVAFYQWLLGGERRAMFLDLRYLRPWARHIITDSEARQLIAPVTKDEGKVAFFDI</sequence>
<reference evidence="1" key="1">
    <citation type="submission" date="2020-06" db="EMBL/GenBank/DDBJ databases">
        <authorList>
            <person name="Li T."/>
            <person name="Hu X."/>
            <person name="Zhang T."/>
            <person name="Song X."/>
            <person name="Zhang H."/>
            <person name="Dai N."/>
            <person name="Sheng W."/>
            <person name="Hou X."/>
            <person name="Wei L."/>
        </authorList>
    </citation>
    <scope>NUCLEOTIDE SEQUENCE</scope>
    <source>
        <strain evidence="1">G02</strain>
        <tissue evidence="1">Leaf</tissue>
    </source>
</reference>
<name>A0AAW2JK92_SESRA</name>
<comment type="caution">
    <text evidence="1">The sequence shown here is derived from an EMBL/GenBank/DDBJ whole genome shotgun (WGS) entry which is preliminary data.</text>
</comment>
<organism evidence="1">
    <name type="scientific">Sesamum radiatum</name>
    <name type="common">Black benniseed</name>
    <dbReference type="NCBI Taxonomy" id="300843"/>
    <lineage>
        <taxon>Eukaryota</taxon>
        <taxon>Viridiplantae</taxon>
        <taxon>Streptophyta</taxon>
        <taxon>Embryophyta</taxon>
        <taxon>Tracheophyta</taxon>
        <taxon>Spermatophyta</taxon>
        <taxon>Magnoliopsida</taxon>
        <taxon>eudicotyledons</taxon>
        <taxon>Gunneridae</taxon>
        <taxon>Pentapetalae</taxon>
        <taxon>asterids</taxon>
        <taxon>lamiids</taxon>
        <taxon>Lamiales</taxon>
        <taxon>Pedaliaceae</taxon>
        <taxon>Sesamum</taxon>
    </lineage>
</organism>
<reference evidence="1" key="2">
    <citation type="journal article" date="2024" name="Plant">
        <title>Genomic evolution and insights into agronomic trait innovations of Sesamum species.</title>
        <authorList>
            <person name="Miao H."/>
            <person name="Wang L."/>
            <person name="Qu L."/>
            <person name="Liu H."/>
            <person name="Sun Y."/>
            <person name="Le M."/>
            <person name="Wang Q."/>
            <person name="Wei S."/>
            <person name="Zheng Y."/>
            <person name="Lin W."/>
            <person name="Duan Y."/>
            <person name="Cao H."/>
            <person name="Xiong S."/>
            <person name="Wang X."/>
            <person name="Wei L."/>
            <person name="Li C."/>
            <person name="Ma Q."/>
            <person name="Ju M."/>
            <person name="Zhao R."/>
            <person name="Li G."/>
            <person name="Mu C."/>
            <person name="Tian Q."/>
            <person name="Mei H."/>
            <person name="Zhang T."/>
            <person name="Gao T."/>
            <person name="Zhang H."/>
        </authorList>
    </citation>
    <scope>NUCLEOTIDE SEQUENCE</scope>
    <source>
        <strain evidence="1">G02</strain>
    </source>
</reference>